<dbReference type="SMART" id="SM00857">
    <property type="entry name" value="Resolvase"/>
    <property type="match status" value="1"/>
</dbReference>
<keyword evidence="1" id="KW-0175">Coiled coil</keyword>
<dbReference type="SUPFAM" id="SSF53041">
    <property type="entry name" value="Resolvase-like"/>
    <property type="match status" value="1"/>
</dbReference>
<dbReference type="InterPro" id="IPR025827">
    <property type="entry name" value="Zn_ribbon_recom_dom"/>
</dbReference>
<dbReference type="InterPro" id="IPR011109">
    <property type="entry name" value="DNA_bind_recombinase_dom"/>
</dbReference>
<proteinExistence type="predicted"/>
<dbReference type="GO" id="GO:0003677">
    <property type="term" value="F:DNA binding"/>
    <property type="evidence" value="ECO:0007669"/>
    <property type="project" value="InterPro"/>
</dbReference>
<dbReference type="Pfam" id="PF00239">
    <property type="entry name" value="Resolvase"/>
    <property type="match status" value="1"/>
</dbReference>
<sequence length="537" mass="62848">MKQQIYNTALYLRLSRDDELQGESSSITTQRSMLRLYAKEHHLNVIDEYIDDGWSGTNFDRPSFQRMIEDIEAGKINCVVTKDLSRLGRNYIMTGQYTELYFPSHNVRYIAIDDGVDSEKGESEIAPFKNIINEWVARDTSRKVKSAFKTKFAEGAHYGAYAPLGYKKHPDIKGKLLVDDETKWIIEKIFSLAYQGYGSAKITKQLRAEKVPTASWLNFTRYGTFAHIFEGKPESKRYEWTIAHVKAILKSEVYIGNSVHNMQSTVSFKSKKKVRKPESEWFRVENTHEPIIDKEVFYRVQEQIKSRRRQTKEKATPIFAGLVKCADCGWSMRFGTNKTNKTPYSYYACSYYGQFGKGNCSMHYIRYDVLYQAVLERLQYWAKAVQQDEEKVLNKIQKAGNAERIREKKKKASTLKKAENRQNEIDRLFAKMYEDRACEKITERNFVMLSSKYQKEQIELEQQITSLREELSKMEQDMIGAEKWIELIKEYSVPKELTAPLLNAMIEKILIHEATTNEDNERIQEIEIYYRFIGKVE</sequence>
<dbReference type="InterPro" id="IPR036162">
    <property type="entry name" value="Resolvase-like_N_sf"/>
</dbReference>
<organism evidence="3 4">
    <name type="scientific">Streptococcus gallolyticus</name>
    <dbReference type="NCBI Taxonomy" id="315405"/>
    <lineage>
        <taxon>Bacteria</taxon>
        <taxon>Bacillati</taxon>
        <taxon>Bacillota</taxon>
        <taxon>Bacilli</taxon>
        <taxon>Lactobacillales</taxon>
        <taxon>Streptococcaceae</taxon>
        <taxon>Streptococcus</taxon>
    </lineage>
</organism>
<dbReference type="PANTHER" id="PTHR30461:SF23">
    <property type="entry name" value="DNA RECOMBINASE-RELATED"/>
    <property type="match status" value="1"/>
</dbReference>
<dbReference type="AlphaFoldDB" id="A0A060RGP9"/>
<dbReference type="InterPro" id="IPR006119">
    <property type="entry name" value="Resolv_N"/>
</dbReference>
<feature type="domain" description="Recombinase" evidence="2">
    <location>
        <begin position="163"/>
        <end position="310"/>
    </location>
</feature>
<dbReference type="InterPro" id="IPR038109">
    <property type="entry name" value="DNA_bind_recomb_sf"/>
</dbReference>
<dbReference type="EMBL" id="CCBC010000138">
    <property type="protein sequence ID" value="CDO17801.1"/>
    <property type="molecule type" value="Genomic_DNA"/>
</dbReference>
<evidence type="ECO:0000313" key="4">
    <source>
        <dbReference type="Proteomes" id="UP000027584"/>
    </source>
</evidence>
<dbReference type="PANTHER" id="PTHR30461">
    <property type="entry name" value="DNA-INVERTASE FROM LAMBDOID PROPHAGE"/>
    <property type="match status" value="1"/>
</dbReference>
<dbReference type="GO" id="GO:0000150">
    <property type="term" value="F:DNA strand exchange activity"/>
    <property type="evidence" value="ECO:0007669"/>
    <property type="project" value="InterPro"/>
</dbReference>
<dbReference type="InterPro" id="IPR050639">
    <property type="entry name" value="SSR_resolvase"/>
</dbReference>
<gene>
    <name evidence="3" type="ORF">BN963_SGAL_00994</name>
</gene>
<dbReference type="Pfam" id="PF14287">
    <property type="entry name" value="DUF4368"/>
    <property type="match status" value="1"/>
</dbReference>
<evidence type="ECO:0000313" key="3">
    <source>
        <dbReference type="EMBL" id="CDO17801.1"/>
    </source>
</evidence>
<protein>
    <submittedName>
        <fullName evidence="3">TndX-like transposase subfamily</fullName>
    </submittedName>
</protein>
<dbReference type="Pfam" id="PF13408">
    <property type="entry name" value="Zn_ribbon_recom"/>
    <property type="match status" value="1"/>
</dbReference>
<dbReference type="Proteomes" id="UP000027584">
    <property type="component" value="Unassembled WGS sequence"/>
</dbReference>
<reference evidence="3 4" key="1">
    <citation type="submission" date="2014-02" db="EMBL/GenBank/DDBJ databases">
        <authorList>
            <person name="Manrique M."/>
        </authorList>
    </citation>
    <scope>NUCLEOTIDE SEQUENCE [LARGE SCALE GENOMIC DNA]</scope>
    <source>
        <strain evidence="3 4">LMG17956</strain>
    </source>
</reference>
<reference evidence="3 4" key="2">
    <citation type="submission" date="2014-05" db="EMBL/GenBank/DDBJ databases">
        <title>Genome sequence of Streptococcus gallolyticus.</title>
        <authorList>
            <person name="Del Campo R."/>
        </authorList>
    </citation>
    <scope>NUCLEOTIDE SEQUENCE [LARGE SCALE GENOMIC DNA]</scope>
    <source>
        <strain evidence="3 4">LMG17956</strain>
    </source>
</reference>
<evidence type="ECO:0000259" key="2">
    <source>
        <dbReference type="PROSITE" id="PS51737"/>
    </source>
</evidence>
<dbReference type="Gene3D" id="3.90.1750.20">
    <property type="entry name" value="Putative Large Serine Recombinase, Chain B, Domain 2"/>
    <property type="match status" value="1"/>
</dbReference>
<dbReference type="PROSITE" id="PS51737">
    <property type="entry name" value="RECOMBINASE_DNA_BIND"/>
    <property type="match status" value="1"/>
</dbReference>
<comment type="caution">
    <text evidence="3">The sequence shown here is derived from an EMBL/GenBank/DDBJ whole genome shotgun (WGS) entry which is preliminary data.</text>
</comment>
<dbReference type="CDD" id="cd03770">
    <property type="entry name" value="SR_TndX_transposase"/>
    <property type="match status" value="1"/>
</dbReference>
<name>A0A060RGP9_9STRE</name>
<dbReference type="Gene3D" id="3.40.50.1390">
    <property type="entry name" value="Resolvase, N-terminal catalytic domain"/>
    <property type="match status" value="1"/>
</dbReference>
<evidence type="ECO:0000256" key="1">
    <source>
        <dbReference type="SAM" id="Coils"/>
    </source>
</evidence>
<feature type="coiled-coil region" evidence="1">
    <location>
        <begin position="450"/>
        <end position="477"/>
    </location>
</feature>
<dbReference type="Pfam" id="PF07508">
    <property type="entry name" value="Recombinase"/>
    <property type="match status" value="1"/>
</dbReference>
<accession>A0A060RGP9</accession>
<dbReference type="InterPro" id="IPR025378">
    <property type="entry name" value="DUF4368"/>
</dbReference>